<feature type="non-terminal residue" evidence="1">
    <location>
        <position position="1"/>
    </location>
</feature>
<accession>A0ABN9SD48</accession>
<evidence type="ECO:0000313" key="2">
    <source>
        <dbReference type="Proteomes" id="UP001189429"/>
    </source>
</evidence>
<protein>
    <submittedName>
        <fullName evidence="1">Uncharacterized protein</fullName>
    </submittedName>
</protein>
<comment type="caution">
    <text evidence="1">The sequence shown here is derived from an EMBL/GenBank/DDBJ whole genome shotgun (WGS) entry which is preliminary data.</text>
</comment>
<evidence type="ECO:0000313" key="1">
    <source>
        <dbReference type="EMBL" id="CAK0827793.1"/>
    </source>
</evidence>
<name>A0ABN9SD48_9DINO</name>
<organism evidence="1 2">
    <name type="scientific">Prorocentrum cordatum</name>
    <dbReference type="NCBI Taxonomy" id="2364126"/>
    <lineage>
        <taxon>Eukaryota</taxon>
        <taxon>Sar</taxon>
        <taxon>Alveolata</taxon>
        <taxon>Dinophyceae</taxon>
        <taxon>Prorocentrales</taxon>
        <taxon>Prorocentraceae</taxon>
        <taxon>Prorocentrum</taxon>
    </lineage>
</organism>
<dbReference type="EMBL" id="CAUYUJ010009831">
    <property type="protein sequence ID" value="CAK0827793.1"/>
    <property type="molecule type" value="Genomic_DNA"/>
</dbReference>
<keyword evidence="2" id="KW-1185">Reference proteome</keyword>
<dbReference type="Proteomes" id="UP001189429">
    <property type="component" value="Unassembled WGS sequence"/>
</dbReference>
<proteinExistence type="predicted"/>
<sequence>RTRRSAARALLHAEGGVPAAGHSTCGCSGRPSGWTATAARPRAYSRGHGRAATAAARACRCCPGRGVQAYASRAFRTECSTCGLAKGNRFLAEVVSKEASRRVPAATSTS</sequence>
<reference evidence="1" key="1">
    <citation type="submission" date="2023-10" db="EMBL/GenBank/DDBJ databases">
        <authorList>
            <person name="Chen Y."/>
            <person name="Shah S."/>
            <person name="Dougan E. K."/>
            <person name="Thang M."/>
            <person name="Chan C."/>
        </authorList>
    </citation>
    <scope>NUCLEOTIDE SEQUENCE [LARGE SCALE GENOMIC DNA]</scope>
</reference>
<gene>
    <name evidence="1" type="ORF">PCOR1329_LOCUS27235</name>
</gene>